<evidence type="ECO:0008006" key="3">
    <source>
        <dbReference type="Google" id="ProtNLM"/>
    </source>
</evidence>
<dbReference type="EMBL" id="CP157742">
    <property type="protein sequence ID" value="XBS18749.1"/>
    <property type="molecule type" value="Genomic_DNA"/>
</dbReference>
<keyword evidence="1" id="KW-0614">Plasmid</keyword>
<geneLocation type="plasmid" evidence="1 2">
    <name>unnamed1</name>
</geneLocation>
<protein>
    <recommendedName>
        <fullName evidence="3">Integrase</fullName>
    </recommendedName>
</protein>
<evidence type="ECO:0000313" key="2">
    <source>
        <dbReference type="Proteomes" id="UP001225378"/>
    </source>
</evidence>
<accession>A0AAU7NP58</accession>
<proteinExistence type="predicted"/>
<name>A0AAU7NP58_9GAMM</name>
<sequence>MDDNELQKAREEAIAADKCFSKGRLRDEFRMKPKPDAIPIKFYKNDYGRKYGVYRIADCVPIRTIQRREPTEKQKRAREALALTRIFHQPQKAAPTSKLILENR</sequence>
<evidence type="ECO:0000313" key="1">
    <source>
        <dbReference type="EMBL" id="XBS18749.1"/>
    </source>
</evidence>
<dbReference type="AlphaFoldDB" id="A0AAU7NP58"/>
<keyword evidence="2" id="KW-1185">Reference proteome</keyword>
<dbReference type="KEGG" id="mech:Q9L42_000190"/>
<dbReference type="Proteomes" id="UP001225378">
    <property type="component" value="Plasmid unnamed1"/>
</dbReference>
<gene>
    <name evidence="1" type="ORF">Q9L42_000190</name>
</gene>
<dbReference type="RefSeq" id="WP_305910374.1">
    <property type="nucleotide sequence ID" value="NZ_CP157742.1"/>
</dbReference>
<reference evidence="1 2" key="1">
    <citation type="journal article" date="2024" name="Microbiology">
        <title>Methylomarinum rosea sp. nov., a novel halophilic methanotrophic bacterium from the hypersaline Lake Elton.</title>
        <authorList>
            <person name="Suleimanov R.Z."/>
            <person name="Oshkin I.Y."/>
            <person name="Danilova O.V."/>
            <person name="Suzina N.E."/>
            <person name="Dedysh S.N."/>
        </authorList>
    </citation>
    <scope>NUCLEOTIDE SEQUENCE [LARGE SCALE GENOMIC DNA]</scope>
    <source>
        <strain evidence="1 2">Ch1-1</strain>
        <plasmid evidence="2">unnamed1</plasmid>
    </source>
</reference>
<organism evidence="1 2">
    <name type="scientific">Methylomarinum roseum</name>
    <dbReference type="NCBI Taxonomy" id="3067653"/>
    <lineage>
        <taxon>Bacteria</taxon>
        <taxon>Pseudomonadati</taxon>
        <taxon>Pseudomonadota</taxon>
        <taxon>Gammaproteobacteria</taxon>
        <taxon>Methylococcales</taxon>
        <taxon>Methylococcaceae</taxon>
        <taxon>Methylomarinum</taxon>
    </lineage>
</organism>